<dbReference type="PANTHER" id="PTHR23407:SF1">
    <property type="entry name" value="5-FORMYLTETRAHYDROFOLATE CYCLO-LIGASE"/>
    <property type="match status" value="1"/>
</dbReference>
<dbReference type="OrthoDB" id="9801938at2"/>
<keyword evidence="3 4" id="KW-0067">ATP-binding</keyword>
<name>A0A366D4G8_9GAMM</name>
<dbReference type="GO" id="GO:0009396">
    <property type="term" value="P:folic acid-containing compound biosynthetic process"/>
    <property type="evidence" value="ECO:0007669"/>
    <property type="project" value="TreeGrafter"/>
</dbReference>
<keyword evidence="5" id="KW-0479">Metal-binding</keyword>
<comment type="catalytic activity">
    <reaction evidence="5">
        <text>(6S)-5-formyl-5,6,7,8-tetrahydrofolate + ATP = (6R)-5,10-methenyltetrahydrofolate + ADP + phosphate</text>
        <dbReference type="Rhea" id="RHEA:10488"/>
        <dbReference type="ChEBI" id="CHEBI:30616"/>
        <dbReference type="ChEBI" id="CHEBI:43474"/>
        <dbReference type="ChEBI" id="CHEBI:57455"/>
        <dbReference type="ChEBI" id="CHEBI:57457"/>
        <dbReference type="ChEBI" id="CHEBI:456216"/>
        <dbReference type="EC" id="6.3.3.2"/>
    </reaction>
</comment>
<evidence type="ECO:0000313" key="6">
    <source>
        <dbReference type="EMBL" id="RBO84951.1"/>
    </source>
</evidence>
<dbReference type="GO" id="GO:0005524">
    <property type="term" value="F:ATP binding"/>
    <property type="evidence" value="ECO:0007669"/>
    <property type="project" value="UniProtKB-KW"/>
</dbReference>
<dbReference type="InterPro" id="IPR002698">
    <property type="entry name" value="FTHF_cligase"/>
</dbReference>
<dbReference type="GO" id="GO:0046872">
    <property type="term" value="F:metal ion binding"/>
    <property type="evidence" value="ECO:0007669"/>
    <property type="project" value="UniProtKB-KW"/>
</dbReference>
<dbReference type="AlphaFoldDB" id="A0A366D4G8"/>
<dbReference type="PIRSF" id="PIRSF006806">
    <property type="entry name" value="FTHF_cligase"/>
    <property type="match status" value="1"/>
</dbReference>
<dbReference type="Pfam" id="PF01812">
    <property type="entry name" value="5-FTHF_cyc-lig"/>
    <property type="match status" value="1"/>
</dbReference>
<dbReference type="Proteomes" id="UP000252086">
    <property type="component" value="Unassembled WGS sequence"/>
</dbReference>
<keyword evidence="7" id="KW-1185">Reference proteome</keyword>
<evidence type="ECO:0000256" key="1">
    <source>
        <dbReference type="ARBA" id="ARBA00010638"/>
    </source>
</evidence>
<dbReference type="NCBIfam" id="TIGR02727">
    <property type="entry name" value="MTHFS_bact"/>
    <property type="match status" value="1"/>
</dbReference>
<gene>
    <name evidence="6" type="ORF">DFP76_102352</name>
</gene>
<dbReference type="EMBL" id="QNRF01000002">
    <property type="protein sequence ID" value="RBO84951.1"/>
    <property type="molecule type" value="Genomic_DNA"/>
</dbReference>
<dbReference type="SUPFAM" id="SSF100950">
    <property type="entry name" value="NagB/RpiA/CoA transferase-like"/>
    <property type="match status" value="1"/>
</dbReference>
<keyword evidence="2 4" id="KW-0547">Nucleotide-binding</keyword>
<proteinExistence type="inferred from homology"/>
<feature type="binding site" evidence="4">
    <location>
        <position position="59"/>
    </location>
    <ligand>
        <name>substrate</name>
    </ligand>
</feature>
<feature type="binding site" evidence="4">
    <location>
        <begin position="8"/>
        <end position="12"/>
    </location>
    <ligand>
        <name>ATP</name>
        <dbReference type="ChEBI" id="CHEBI:30616"/>
    </ligand>
</feature>
<reference evidence="6 7" key="1">
    <citation type="submission" date="2018-06" db="EMBL/GenBank/DDBJ databases">
        <title>Genomic Encyclopedia of Type Strains, Phase III (KMG-III): the genomes of soil and plant-associated and newly described type strains.</title>
        <authorList>
            <person name="Whitman W."/>
        </authorList>
    </citation>
    <scope>NUCLEOTIDE SEQUENCE [LARGE SCALE GENOMIC DNA]</scope>
    <source>
        <strain evidence="6 7">CECT 7732</strain>
    </source>
</reference>
<keyword evidence="6" id="KW-0436">Ligase</keyword>
<comment type="cofactor">
    <cofactor evidence="5">
        <name>Mg(2+)</name>
        <dbReference type="ChEBI" id="CHEBI:18420"/>
    </cofactor>
</comment>
<comment type="caution">
    <text evidence="6">The sequence shown here is derived from an EMBL/GenBank/DDBJ whole genome shotgun (WGS) entry which is preliminary data.</text>
</comment>
<evidence type="ECO:0000256" key="2">
    <source>
        <dbReference type="ARBA" id="ARBA00022741"/>
    </source>
</evidence>
<evidence type="ECO:0000256" key="5">
    <source>
        <dbReference type="RuleBase" id="RU361279"/>
    </source>
</evidence>
<dbReference type="InterPro" id="IPR024185">
    <property type="entry name" value="FTHF_cligase-like_sf"/>
</dbReference>
<dbReference type="RefSeq" id="WP_113873573.1">
    <property type="nucleotide sequence ID" value="NZ_QNRF01000002.1"/>
</dbReference>
<dbReference type="Gene3D" id="3.40.50.10420">
    <property type="entry name" value="NagB/RpiA/CoA transferase-like"/>
    <property type="match status" value="1"/>
</dbReference>
<dbReference type="GO" id="GO:0030272">
    <property type="term" value="F:5-formyltetrahydrofolate cyclo-ligase activity"/>
    <property type="evidence" value="ECO:0007669"/>
    <property type="project" value="UniProtKB-EC"/>
</dbReference>
<protein>
    <recommendedName>
        <fullName evidence="5">5-formyltetrahydrofolate cyclo-ligase</fullName>
        <ecNumber evidence="5">6.3.3.2</ecNumber>
    </recommendedName>
</protein>
<dbReference type="PANTHER" id="PTHR23407">
    <property type="entry name" value="ATPASE INHIBITOR/5-FORMYLTETRAHYDROFOLATE CYCLO-LIGASE"/>
    <property type="match status" value="1"/>
</dbReference>
<dbReference type="GO" id="GO:0035999">
    <property type="term" value="P:tetrahydrofolate interconversion"/>
    <property type="evidence" value="ECO:0007669"/>
    <property type="project" value="TreeGrafter"/>
</dbReference>
<comment type="similarity">
    <text evidence="1 5">Belongs to the 5-formyltetrahydrofolate cyclo-ligase family.</text>
</comment>
<keyword evidence="5" id="KW-0460">Magnesium</keyword>
<organism evidence="6 7">
    <name type="scientific">Marinomonas aquiplantarum</name>
    <dbReference type="NCBI Taxonomy" id="491951"/>
    <lineage>
        <taxon>Bacteria</taxon>
        <taxon>Pseudomonadati</taxon>
        <taxon>Pseudomonadota</taxon>
        <taxon>Gammaproteobacteria</taxon>
        <taxon>Oceanospirillales</taxon>
        <taxon>Oceanospirillaceae</taxon>
        <taxon>Marinomonas</taxon>
    </lineage>
</organism>
<evidence type="ECO:0000256" key="4">
    <source>
        <dbReference type="PIRSR" id="PIRSR006806-1"/>
    </source>
</evidence>
<dbReference type="InterPro" id="IPR037171">
    <property type="entry name" value="NagB/RpiA_transferase-like"/>
</dbReference>
<evidence type="ECO:0000256" key="3">
    <source>
        <dbReference type="ARBA" id="ARBA00022840"/>
    </source>
</evidence>
<dbReference type="EC" id="6.3.3.2" evidence="5"/>
<feature type="binding site" evidence="4">
    <location>
        <begin position="134"/>
        <end position="142"/>
    </location>
    <ligand>
        <name>ATP</name>
        <dbReference type="ChEBI" id="CHEBI:30616"/>
    </ligand>
</feature>
<sequence length="197" mass="22634">MIQPPLDRHSLRKTLRHARRLLTEQEQQQAASQLLKQALHSEWLNNVEHLALYLANDGEISPHLISEYCWQRNIKTYLPVVKGETLRFAHYDQTTQWQKNRFGIAEPVTEIYQAQDALDIVFMPLVGFDQYGGRLGMGGGFYDKSFASKSIEQKPLLIGLAHDCQQVERLPIEPWDVPLQAILSPNQCIDINLTIKD</sequence>
<evidence type="ECO:0000313" key="7">
    <source>
        <dbReference type="Proteomes" id="UP000252086"/>
    </source>
</evidence>
<feature type="binding site" evidence="4">
    <location>
        <position position="54"/>
    </location>
    <ligand>
        <name>substrate</name>
    </ligand>
</feature>
<accession>A0A366D4G8</accession>